<dbReference type="PANTHER" id="PTHR31480">
    <property type="entry name" value="BIFUNCTIONAL LYCOPENE CYCLASE/PHYTOENE SYNTHASE"/>
    <property type="match status" value="1"/>
</dbReference>
<organism evidence="1 2">
    <name type="scientific">Bordetella bronchiseptica 253</name>
    <dbReference type="NCBI Taxonomy" id="568707"/>
    <lineage>
        <taxon>Bacteria</taxon>
        <taxon>Pseudomonadati</taxon>
        <taxon>Pseudomonadota</taxon>
        <taxon>Betaproteobacteria</taxon>
        <taxon>Burkholderiales</taxon>
        <taxon>Alcaligenaceae</taxon>
        <taxon>Bordetella</taxon>
    </lineage>
</organism>
<dbReference type="OrthoDB" id="9807580at2"/>
<protein>
    <submittedName>
        <fullName evidence="1">Putative phytoene synthase</fullName>
    </submittedName>
</protein>
<dbReference type="EMBL" id="HE965806">
    <property type="protein sequence ID" value="CCJ52992.1"/>
    <property type="molecule type" value="Genomic_DNA"/>
</dbReference>
<dbReference type="SUPFAM" id="SSF48576">
    <property type="entry name" value="Terpenoid synthases"/>
    <property type="match status" value="1"/>
</dbReference>
<dbReference type="GO" id="GO:0004311">
    <property type="term" value="F:geranylgeranyl diphosphate synthase activity"/>
    <property type="evidence" value="ECO:0007669"/>
    <property type="project" value="InterPro"/>
</dbReference>
<dbReference type="Gene3D" id="1.10.600.10">
    <property type="entry name" value="Farnesyl Diphosphate Synthase"/>
    <property type="match status" value="1"/>
</dbReference>
<dbReference type="RefSeq" id="WP_003810490.1">
    <property type="nucleotide sequence ID" value="NC_019382.1"/>
</dbReference>
<dbReference type="NCBIfam" id="TIGR03464">
    <property type="entry name" value="HpnC"/>
    <property type="match status" value="1"/>
</dbReference>
<dbReference type="Proteomes" id="UP000007564">
    <property type="component" value="Chromosome"/>
</dbReference>
<dbReference type="InterPro" id="IPR033904">
    <property type="entry name" value="Trans_IPPS_HH"/>
</dbReference>
<dbReference type="HOGENOM" id="CLU_037269_0_1_4"/>
<dbReference type="CDD" id="cd00683">
    <property type="entry name" value="Trans_IPPS_HH"/>
    <property type="match status" value="1"/>
</dbReference>
<dbReference type="InterPro" id="IPR002060">
    <property type="entry name" value="Squ/phyt_synthse"/>
</dbReference>
<dbReference type="Pfam" id="PF00494">
    <property type="entry name" value="SQS_PSY"/>
    <property type="match status" value="1"/>
</dbReference>
<dbReference type="GeneID" id="69601134"/>
<dbReference type="InterPro" id="IPR008949">
    <property type="entry name" value="Isoprenoid_synthase_dom_sf"/>
</dbReference>
<dbReference type="InterPro" id="IPR017827">
    <property type="entry name" value="HSQ_synthase_HpnC"/>
</dbReference>
<dbReference type="KEGG" id="bbh:BN112_1074"/>
<dbReference type="SFLD" id="SFLDS00005">
    <property type="entry name" value="Isoprenoid_Synthase_Type_I"/>
    <property type="match status" value="1"/>
</dbReference>
<dbReference type="GO" id="GO:0051996">
    <property type="term" value="F:squalene synthase [NAD(P)H] activity"/>
    <property type="evidence" value="ECO:0007669"/>
    <property type="project" value="InterPro"/>
</dbReference>
<evidence type="ECO:0000313" key="2">
    <source>
        <dbReference type="Proteomes" id="UP000007564"/>
    </source>
</evidence>
<accession>A0A0C6P2V9</accession>
<evidence type="ECO:0000313" key="1">
    <source>
        <dbReference type="EMBL" id="CCJ52992.1"/>
    </source>
</evidence>
<sequence>MAIDHYENFPVASLLLPRRLRGAVTDIYRFARAADDIADEGAAEDAERLRQLAAFRAELHRIGAEPGTLAVPASADLAPIFTPLAATIARHQLPITPFFDLLSAFEQDISVKRYESHDDLLDYCRRSANPVGRLMLHLYGAVDEANLRDADAICTGLQLVNFWQDVRIDWRKQRVYLPEEDLRRHGVSRDDLAACRLTPQWRELMAFEVQRTRALLHSGAALPRRLPGRIGLELRLVVQGGLRILQRIEDAGYDVFMNRPELGAKDWAVMLWRAFT</sequence>
<reference evidence="1 2" key="1">
    <citation type="journal article" date="2012" name="BMC Genomics">
        <title>Comparative genomics of the classical Bordetella subspecies: the evolution and exchange of virulence-associated diversity amongst closely related pathogens.</title>
        <authorList>
            <person name="Park J."/>
            <person name="Zhang Y."/>
            <person name="Buboltz A.M."/>
            <person name="Zhang X."/>
            <person name="Schuster S.C."/>
            <person name="Ahuja U."/>
            <person name="Liu M."/>
            <person name="Miller J.F."/>
            <person name="Sebaihia M."/>
            <person name="Bentley S.D."/>
            <person name="Parkhill J."/>
            <person name="Harvill E.T."/>
        </authorList>
    </citation>
    <scope>NUCLEOTIDE SEQUENCE [LARGE SCALE GENOMIC DNA]</scope>
    <source>
        <strain evidence="1 2">253</strain>
    </source>
</reference>
<dbReference type="AlphaFoldDB" id="A0A0C6P2V9"/>
<proteinExistence type="predicted"/>
<dbReference type="GO" id="GO:0016114">
    <property type="term" value="P:terpenoid biosynthetic process"/>
    <property type="evidence" value="ECO:0007669"/>
    <property type="project" value="UniProtKB-ARBA"/>
</dbReference>
<dbReference type="SFLD" id="SFLDG01212">
    <property type="entry name" value="Phytoene_synthase_like"/>
    <property type="match status" value="1"/>
</dbReference>
<gene>
    <name evidence="1" type="ORF">BN112_1074</name>
</gene>
<name>A0A0C6P2V9_BORBO</name>
<dbReference type="SFLD" id="SFLDG01018">
    <property type="entry name" value="Squalene/Phytoene_Synthase_Lik"/>
    <property type="match status" value="1"/>
</dbReference>
<dbReference type="InterPro" id="IPR044843">
    <property type="entry name" value="Trans_IPPS_bact-type"/>
</dbReference>